<dbReference type="WBParaSite" id="HCON_00069350-00001">
    <property type="protein sequence ID" value="HCON_00069350-00001"/>
    <property type="gene ID" value="HCON_00069350"/>
</dbReference>
<dbReference type="GO" id="GO:0006508">
    <property type="term" value="P:proteolysis"/>
    <property type="evidence" value="ECO:0007669"/>
    <property type="project" value="UniProtKB-KW"/>
</dbReference>
<keyword evidence="1" id="KW-0768">Sushi</keyword>
<dbReference type="Pfam" id="PF00089">
    <property type="entry name" value="Trypsin"/>
    <property type="match status" value="1"/>
</dbReference>
<dbReference type="FunFam" id="2.40.10.10:FF:000120">
    <property type="entry name" value="Putative serine protease"/>
    <property type="match status" value="1"/>
</dbReference>
<dbReference type="Proteomes" id="UP000025227">
    <property type="component" value="Unplaced"/>
</dbReference>
<dbReference type="GO" id="GO:0004252">
    <property type="term" value="F:serine-type endopeptidase activity"/>
    <property type="evidence" value="ECO:0007669"/>
    <property type="project" value="InterPro"/>
</dbReference>
<reference evidence="13" key="1">
    <citation type="submission" date="2020-12" db="UniProtKB">
        <authorList>
            <consortium name="WormBaseParasite"/>
        </authorList>
    </citation>
    <scope>IDENTIFICATION</scope>
    <source>
        <strain evidence="13">MHco3</strain>
    </source>
</reference>
<dbReference type="PROSITE" id="PS50240">
    <property type="entry name" value="TRYPSIN_DOM"/>
    <property type="match status" value="1"/>
</dbReference>
<keyword evidence="7" id="KW-1015">Disulfide bond</keyword>
<dbReference type="PANTHER" id="PTHR24252:SF7">
    <property type="entry name" value="HYALIN"/>
    <property type="match status" value="1"/>
</dbReference>
<dbReference type="EC" id="3.4.21.84" evidence="9"/>
<evidence type="ECO:0000256" key="3">
    <source>
        <dbReference type="ARBA" id="ARBA00022729"/>
    </source>
</evidence>
<dbReference type="InterPro" id="IPR043504">
    <property type="entry name" value="Peptidase_S1_PA_chymotrypsin"/>
</dbReference>
<dbReference type="InterPro" id="IPR033116">
    <property type="entry name" value="TRYPSIN_SER"/>
</dbReference>
<dbReference type="AlphaFoldDB" id="A0A7I5E8N1"/>
<evidence type="ECO:0000259" key="11">
    <source>
        <dbReference type="PROSITE" id="PS50240"/>
    </source>
</evidence>
<dbReference type="CDD" id="cd00190">
    <property type="entry name" value="Tryp_SPc"/>
    <property type="match status" value="1"/>
</dbReference>
<organism evidence="12 13">
    <name type="scientific">Haemonchus contortus</name>
    <name type="common">Barber pole worm</name>
    <dbReference type="NCBI Taxonomy" id="6289"/>
    <lineage>
        <taxon>Eukaryota</taxon>
        <taxon>Metazoa</taxon>
        <taxon>Ecdysozoa</taxon>
        <taxon>Nematoda</taxon>
        <taxon>Chromadorea</taxon>
        <taxon>Rhabditida</taxon>
        <taxon>Rhabditina</taxon>
        <taxon>Rhabditomorpha</taxon>
        <taxon>Strongyloidea</taxon>
        <taxon>Trichostrongylidae</taxon>
        <taxon>Haemonchus</taxon>
    </lineage>
</organism>
<keyword evidence="3" id="KW-0732">Signal</keyword>
<evidence type="ECO:0000256" key="2">
    <source>
        <dbReference type="ARBA" id="ARBA00022670"/>
    </source>
</evidence>
<accession>A0A7I5E8N1</accession>
<dbReference type="InterPro" id="IPR001254">
    <property type="entry name" value="Trypsin_dom"/>
</dbReference>
<evidence type="ECO:0000256" key="6">
    <source>
        <dbReference type="ARBA" id="ARBA00022825"/>
    </source>
</evidence>
<evidence type="ECO:0000256" key="8">
    <source>
        <dbReference type="ARBA" id="ARBA00052079"/>
    </source>
</evidence>
<evidence type="ECO:0000256" key="5">
    <source>
        <dbReference type="ARBA" id="ARBA00022820"/>
    </source>
</evidence>
<evidence type="ECO:0000256" key="10">
    <source>
        <dbReference type="RuleBase" id="RU363034"/>
    </source>
</evidence>
<evidence type="ECO:0000256" key="1">
    <source>
        <dbReference type="ARBA" id="ARBA00022659"/>
    </source>
</evidence>
<evidence type="ECO:0000313" key="12">
    <source>
        <dbReference type="Proteomes" id="UP000025227"/>
    </source>
</evidence>
<evidence type="ECO:0000256" key="4">
    <source>
        <dbReference type="ARBA" id="ARBA00022801"/>
    </source>
</evidence>
<sequence>MAKILGGTVARPYSWPWQVELCMRSMFDKKCNLRCGGTIIDSEWVMSAGHCVNSYEQTPKSFRVKLGTYDYRDDDEDGEQLRDVVEIHVHPQFGKPHPFSYDISLLRLSSPVNFTDHIQPVCVSKTMKTMNNNQTGYVTGWGVTSEGGTASTKLRQVIVPFLSPKECEAEYKGEIDETMTCAGRKGIDSCQGDSGGPLVVKHKELKRWYQAGIVSWGHGCGEAKHAGVYSRPAANCDFIEKYTGKRICID</sequence>
<evidence type="ECO:0000256" key="7">
    <source>
        <dbReference type="ARBA" id="ARBA00023157"/>
    </source>
</evidence>
<dbReference type="InterPro" id="IPR009003">
    <property type="entry name" value="Peptidase_S1_PA"/>
</dbReference>
<dbReference type="SUPFAM" id="SSF50494">
    <property type="entry name" value="Trypsin-like serine proteases"/>
    <property type="match status" value="1"/>
</dbReference>
<proteinExistence type="predicted"/>
<keyword evidence="12" id="KW-1185">Reference proteome</keyword>
<keyword evidence="4 10" id="KW-0378">Hydrolase</keyword>
<protein>
    <recommendedName>
        <fullName evidence="9">limulus clotting factor C</fullName>
        <ecNumber evidence="9">3.4.21.84</ecNumber>
    </recommendedName>
</protein>
<evidence type="ECO:0000313" key="13">
    <source>
        <dbReference type="WBParaSite" id="HCON_00069350-00001"/>
    </source>
</evidence>
<evidence type="ECO:0000256" key="9">
    <source>
        <dbReference type="ARBA" id="ARBA00066707"/>
    </source>
</evidence>
<dbReference type="PROSITE" id="PS00135">
    <property type="entry name" value="TRYPSIN_SER"/>
    <property type="match status" value="1"/>
</dbReference>
<keyword evidence="6 10" id="KW-0720">Serine protease</keyword>
<dbReference type="PANTHER" id="PTHR24252">
    <property type="entry name" value="ACROSIN-RELATED"/>
    <property type="match status" value="1"/>
</dbReference>
<keyword evidence="2 10" id="KW-0645">Protease</keyword>
<name>A0A7I5E8N1_HAECO</name>
<dbReference type="SMART" id="SM00020">
    <property type="entry name" value="Tryp_SPc"/>
    <property type="match status" value="1"/>
</dbReference>
<dbReference type="OrthoDB" id="6376138at2759"/>
<dbReference type="InterPro" id="IPR018114">
    <property type="entry name" value="TRYPSIN_HIS"/>
</dbReference>
<comment type="catalytic activity">
    <reaction evidence="8">
        <text>Selective cleavage of 103-Arg-|-Ser-104 and 124-Ile-|-Ile-125 bonds in Limulus clotting factor B to form activated factor B. Cleavage of -Pro-Arg-|-Xaa- bonds in synthetic substrates.</text>
        <dbReference type="EC" id="3.4.21.84"/>
    </reaction>
</comment>
<dbReference type="Gene3D" id="2.40.10.10">
    <property type="entry name" value="Trypsin-like serine proteases"/>
    <property type="match status" value="1"/>
</dbReference>
<dbReference type="OMA" id="SANCEFL"/>
<dbReference type="PROSITE" id="PS00134">
    <property type="entry name" value="TRYPSIN_HIS"/>
    <property type="match status" value="1"/>
</dbReference>
<feature type="domain" description="Peptidase S1" evidence="11">
    <location>
        <begin position="4"/>
        <end position="244"/>
    </location>
</feature>
<keyword evidence="5" id="KW-0353">Hemolymph clotting</keyword>
<dbReference type="InterPro" id="IPR001314">
    <property type="entry name" value="Peptidase_S1A"/>
</dbReference>
<dbReference type="PRINTS" id="PR00722">
    <property type="entry name" value="CHYMOTRYPSIN"/>
</dbReference>
<dbReference type="GO" id="GO:0042381">
    <property type="term" value="P:hemolymph coagulation"/>
    <property type="evidence" value="ECO:0007669"/>
    <property type="project" value="UniProtKB-KW"/>
</dbReference>